<organism evidence="2 3">
    <name type="scientific">Sodalis ligni</name>
    <dbReference type="NCBI Taxonomy" id="2697027"/>
    <lineage>
        <taxon>Bacteria</taxon>
        <taxon>Pseudomonadati</taxon>
        <taxon>Pseudomonadota</taxon>
        <taxon>Gammaproteobacteria</taxon>
        <taxon>Enterobacterales</taxon>
        <taxon>Bruguierivoracaceae</taxon>
        <taxon>Sodalis</taxon>
    </lineage>
</organism>
<evidence type="ECO:0000256" key="1">
    <source>
        <dbReference type="SAM" id="MobiDB-lite"/>
    </source>
</evidence>
<accession>A0A4R1NI99</accession>
<dbReference type="Proteomes" id="UP000294555">
    <property type="component" value="Unassembled WGS sequence"/>
</dbReference>
<feature type="region of interest" description="Disordered" evidence="1">
    <location>
        <begin position="137"/>
        <end position="171"/>
    </location>
</feature>
<name>A0A4R1NI99_9GAMM</name>
<dbReference type="SUPFAM" id="SSF82171">
    <property type="entry name" value="DPP6 N-terminal domain-like"/>
    <property type="match status" value="1"/>
</dbReference>
<evidence type="ECO:0000313" key="2">
    <source>
        <dbReference type="EMBL" id="TCL06807.1"/>
    </source>
</evidence>
<gene>
    <name evidence="2" type="ORF">EZJ58_5100</name>
</gene>
<keyword evidence="3" id="KW-1185">Reference proteome</keyword>
<dbReference type="EMBL" id="SJOI01000001">
    <property type="protein sequence ID" value="TCL06807.1"/>
    <property type="molecule type" value="Genomic_DNA"/>
</dbReference>
<evidence type="ECO:0000313" key="3">
    <source>
        <dbReference type="Proteomes" id="UP000294555"/>
    </source>
</evidence>
<proteinExistence type="predicted"/>
<protein>
    <submittedName>
        <fullName evidence="2">Uncharacterized protein</fullName>
    </submittedName>
</protein>
<comment type="caution">
    <text evidence="2">The sequence shown here is derived from an EMBL/GenBank/DDBJ whole genome shotgun (WGS) entry which is preliminary data.</text>
</comment>
<reference evidence="2 3" key="1">
    <citation type="submission" date="2019-02" db="EMBL/GenBank/DDBJ databases">
        <title>Investigation of anaerobic lignin degradation for improved lignocellulosic biofuels.</title>
        <authorList>
            <person name="Deangelis K."/>
        </authorList>
    </citation>
    <scope>NUCLEOTIDE SEQUENCE [LARGE SCALE GENOMIC DNA]</scope>
    <source>
        <strain evidence="2 3">159R</strain>
    </source>
</reference>
<sequence>MMNNIDRSIHSPAAYQGLQGDTPKKYLNQYFTAAYSINHGNVRNNDRLTGRDLYYLAQSLQSEKVTHCNPMSDIGGLPAKPKNLAERFICALMVLSPWQREGLTQATLPTGDNNLAAIYAGRTPKMSRDLVIEPQASRYASSSGNRRHDHAMTRRQGSSLKVKREAAPSPRFTRSDPQYMLGIYLNKKAAAKVDPENVDVKQLGAKLIESVDRLPDIIPDIARLTLYGSHLYGERRGENLTPLQQRSLIAQALCRFIYGEESIVLRVVKLFDAQRHITHQEFAGIVQSWPYPAGYETHQRLWRENYEASEVPIFYLNSLYAQSGAQEAGNNDTRTNVDLDNLWVGSLTWTLLQFGARAITQEDPDKLKSMSYYSLIELGLGLVGMYRQGLLASGVEPIMYLGLLLYFLRARPDLGLGEILASDTVDAAFDALKAELEARHLTVSNLYNGFTHYQAAYHRPAWRSREAAAAELIKQSCGSADARLGTLSLPKGHAKRSAQTSVQQLLLSPSGFYCLDNGERVPSLDTFYQQQVDAFAGTIRDLDNALLSVAFMPSDVRDETLQADDLRFLQRSEIKWVIPKLELIRRPQDMFYSSVVFQHLGKPDALFFQAKQGDTERLFTLQTTSQGYLLRELKLGHHDYSALKPFMVDWPAPAMISQFKLAISSMLNAGLMKRSNETVALFLQHFAERHYQSYRLQIHTRGSTGGESVPTKVLDTVAGYVIPFYSCINSIIDNQHQAAFAECLVDGALVGLPLFFTGVKAGLGLFREGMVGAGQTLGGPMFSASNQEIFRNVVPTSVQIAGGIAGTSSSMRHFADVMGKQALNSLDPGFAALRSLGIVSKGLYLAVLGKTMVGLGALQPRLIKVSGELPKIVTESLDLEGTILYGAYGNTPLTLTIKGTDYSVLQIQNSSMVAVETGERMPDGHLMFAQLDIHSRFGIYKKYFCLYSGDNPRCLLTDYRHPAVRLDENVYAPSSQSNPYYWSLSSNLPIQVLVVYPLHMLEFGDRQWSAFEVNHRRWVLDHQTGNTEPLDNSDDWLAKTNVKGERVSMIEPGIDDRSFRLKLSPLRHRRKRDLTLPRVQDWRRLLHNYTLNDDGILSYYANIHNEKDLSVKIGEADYYLSIEKNACTFLLRHPSEPAAPMFRVAYVIDGGDFVFASPVELSNSHHIGESLRKKIEDNPQATQEPHIDFLLPPLFNGAFCYGNKMFLKIGDRILHIAHFNGIYHTLSLKGDKPDDKYWTLRYELFTGSFDIVDIQDHLPEKNNGIREPRSRFDRLALRTYSNQIYPTLATLCGMDYSDVDTLPLPESDLYTRLRQVALLLRLDEQRRYELLHATSVALRAFSMDRHLKVEWKNDFQALSLWTTLEKVVWLCRSHKPLGSAWSHRQWRQDESRVWRLPAPLLIARRPDMQLFISDKEYIDGHKWQKKDYALLLEREGVTVKPLDPEGSLRRWLPALEHASQRTIVTKFALSKTQQPIFWIDLEGQIWAQTPDGVKTPLYRHNTDQEIDEIVTSPDGSIVVLIHIRTSHTEAALFYSMPSMGSPLASQDLFPYKEASLDGSCVPGKEWWVTDTGDLFAPWDDGWSFLGEDNPHRGTPEGYQPDFVSPDQRFLGYTRRDDSTLTHEVVLDDTFGDRQIKLQRSRPCSTESFGMGRLASVAFSSLNALVALGFSDGYIEIFRIHDEENQGAVVSLGHISLPLAELLISDTRHPKPKQMAMKFNNAFDRLVVFHDMGLFSVDEKGNGSYVASEIYVADLQEAGTGP</sequence>